<dbReference type="Proteomes" id="UP000324907">
    <property type="component" value="Unassembled WGS sequence"/>
</dbReference>
<evidence type="ECO:0000313" key="5">
    <source>
        <dbReference type="EMBL" id="KAA0163688.1"/>
    </source>
</evidence>
<dbReference type="PANTHER" id="PTHR43272:SF33">
    <property type="entry name" value="AMP-BINDING DOMAIN-CONTAINING PROTEIN-RELATED"/>
    <property type="match status" value="1"/>
</dbReference>
<accession>A0A5A8DEI5</accession>
<dbReference type="InterPro" id="IPR000873">
    <property type="entry name" value="AMP-dep_synth/lig_dom"/>
</dbReference>
<evidence type="ECO:0000256" key="3">
    <source>
        <dbReference type="SAM" id="MobiDB-lite"/>
    </source>
</evidence>
<dbReference type="EMBL" id="VLTL01000064">
    <property type="protein sequence ID" value="KAA0163688.1"/>
    <property type="molecule type" value="Genomic_DNA"/>
</dbReference>
<dbReference type="InterPro" id="IPR020845">
    <property type="entry name" value="AMP-binding_CS"/>
</dbReference>
<protein>
    <recommendedName>
        <fullName evidence="4">AMP-dependent synthetase/ligase domain-containing protein</fullName>
    </recommendedName>
</protein>
<gene>
    <name evidence="5" type="ORF">FNF28_04165</name>
</gene>
<keyword evidence="1" id="KW-0547">Nucleotide-binding</keyword>
<proteinExistence type="predicted"/>
<dbReference type="Gene3D" id="3.40.50.980">
    <property type="match status" value="1"/>
</dbReference>
<name>A0A5A8DEI5_CAFRO</name>
<dbReference type="GO" id="GO:0005524">
    <property type="term" value="F:ATP binding"/>
    <property type="evidence" value="ECO:0007669"/>
    <property type="project" value="UniProtKB-KW"/>
</dbReference>
<dbReference type="GO" id="GO:0005783">
    <property type="term" value="C:endoplasmic reticulum"/>
    <property type="evidence" value="ECO:0007669"/>
    <property type="project" value="TreeGrafter"/>
</dbReference>
<evidence type="ECO:0000313" key="6">
    <source>
        <dbReference type="Proteomes" id="UP000324907"/>
    </source>
</evidence>
<dbReference type="PANTHER" id="PTHR43272">
    <property type="entry name" value="LONG-CHAIN-FATTY-ACID--COA LIGASE"/>
    <property type="match status" value="1"/>
</dbReference>
<comment type="caution">
    <text evidence="5">The sequence shown here is derived from an EMBL/GenBank/DDBJ whole genome shotgun (WGS) entry which is preliminary data.</text>
</comment>
<evidence type="ECO:0000256" key="1">
    <source>
        <dbReference type="ARBA" id="ARBA00022741"/>
    </source>
</evidence>
<feature type="domain" description="AMP-dependent synthetase/ligase" evidence="4">
    <location>
        <begin position="676"/>
        <end position="900"/>
    </location>
</feature>
<feature type="region of interest" description="Disordered" evidence="3">
    <location>
        <begin position="412"/>
        <end position="432"/>
    </location>
</feature>
<dbReference type="PROSITE" id="PS00455">
    <property type="entry name" value="AMP_BINDING"/>
    <property type="match status" value="1"/>
</dbReference>
<dbReference type="GO" id="GO:0004467">
    <property type="term" value="F:long-chain fatty acid-CoA ligase activity"/>
    <property type="evidence" value="ECO:0007669"/>
    <property type="project" value="TreeGrafter"/>
</dbReference>
<dbReference type="AlphaFoldDB" id="A0A5A8DEI5"/>
<reference evidence="5 6" key="1">
    <citation type="submission" date="2019-07" db="EMBL/GenBank/DDBJ databases">
        <title>Genomes of Cafeteria roenbergensis.</title>
        <authorList>
            <person name="Fischer M.G."/>
            <person name="Hackl T."/>
            <person name="Roman M."/>
        </authorList>
    </citation>
    <scope>NUCLEOTIDE SEQUENCE [LARGE SCALE GENOMIC DNA]</scope>
    <source>
        <strain evidence="5 6">RCC970-E3</strain>
    </source>
</reference>
<dbReference type="Gene3D" id="3.40.50.12780">
    <property type="entry name" value="N-terminal domain of ligase-like"/>
    <property type="match status" value="1"/>
</dbReference>
<keyword evidence="2" id="KW-0067">ATP-binding</keyword>
<evidence type="ECO:0000256" key="2">
    <source>
        <dbReference type="ARBA" id="ARBA00022840"/>
    </source>
</evidence>
<dbReference type="SUPFAM" id="SSF56801">
    <property type="entry name" value="Acetyl-CoA synthetase-like"/>
    <property type="match status" value="1"/>
</dbReference>
<sequence length="1162" mass="121623">MADSLPLLAPQDSYQSGLAACVSEREESILTRVAAKPEMPRVAYAMVFPEEPPFAPHPNDPDIEALLAGGGLEVLTKSFLLGRLQWTPLPCVCRPAEAGAARRTFDASLPSSALFGDGGAVFVRVAHMARRRWRHNWVAHFAASDSTAELAALHPHLPTISGGQRSHVSNEAMDTRATVALCEARGSHPDAWPAAGSPSRRWCCGLELPPRTRSVCVVVGVLDAERSVPLVRSTYVPGLQWPMQSSLAKEADSTESREAFQAGKPYWEAPIAPAPTDGSVASPTEIEPRPWYDFEVSSRSASADVGWPVFVGRVKVTIRREQPDGAPPIEGPVELEIVRVVLASPSPASLWVHDIDGAGKDDALSGVLEEAGTGSEDKLGPYEWLSYKDFATFANRTSSGLEGSLLGLLGDGDATRRLPPPPADSEAAGSAAAGSAAADSAAAGGSASSAGSGADSSDRVFMGICASNRMEWLAAELAGQHGSFVHVPIMTTASQEVVDHVVSQTGMMVAVAEPGEPLARLLSTQKRLGLPELLVVIDTTHFGARDPACPDVTADPAFAPAAQLVDGSARKAGRAFALARLSDIVEEGRRRLVAHGHESEAGERLLRFPMPTQRMRDDAKAAFAECSEERQTQLALLRHPDRIASPGWASSRAWVLTVDTSKPPGGAGRRVALGQGPGLSDLACVVYTSGSTGLPKGVQRSFQSNMEALHEFFAPTVAVHFSVQPLAHLSEAHSLPSVLVSGGQVGFATGGRHGVYGDVAELEPTFLNTVPAFFNRLHALFSAALAVKAAGAPEAARAAIRQALLKEFQVALGGRLQSIGIGSAPVTKGVLDWMTVCFSQAQVGEGYGSTECGTISNGNKIAEGVEFRLDDIPELGYLTSGSPPRGEILVRTKWSSEGYFRNPKATSDALTDDGFFRTGDVGEQLEDGRVMIIGRRKFVTKLANGEFVSLERIETVLSKSDLVDQVFVDADGSEYGVVAVVVAPFEAPKAVFLETELRFTAENGLLTGSNKTSRSGLRRKYSAIVKALYSVAGANPGADELLKRAAELGAAGGDSDGPGAAAAGGAAAAEPTSVEDGVRATVSRLVFETLGVSDGDLVAALGSDSLRVSSLSAMVGSALGVDLAAAANRASTVRELVDEVTALVLESRGLARAPSAAAGAGG</sequence>
<evidence type="ECO:0000259" key="4">
    <source>
        <dbReference type="Pfam" id="PF00501"/>
    </source>
</evidence>
<dbReference type="Pfam" id="PF00501">
    <property type="entry name" value="AMP-binding"/>
    <property type="match status" value="1"/>
</dbReference>
<dbReference type="InterPro" id="IPR042099">
    <property type="entry name" value="ANL_N_sf"/>
</dbReference>
<organism evidence="5 6">
    <name type="scientific">Cafeteria roenbergensis</name>
    <name type="common">Marine flagellate</name>
    <dbReference type="NCBI Taxonomy" id="33653"/>
    <lineage>
        <taxon>Eukaryota</taxon>
        <taxon>Sar</taxon>
        <taxon>Stramenopiles</taxon>
        <taxon>Bigyra</taxon>
        <taxon>Opalozoa</taxon>
        <taxon>Bicosoecida</taxon>
        <taxon>Cafeteriaceae</taxon>
        <taxon>Cafeteria</taxon>
    </lineage>
</organism>
<dbReference type="GO" id="GO:0016020">
    <property type="term" value="C:membrane"/>
    <property type="evidence" value="ECO:0007669"/>
    <property type="project" value="TreeGrafter"/>
</dbReference>